<accession>A0A290Q4H7</accession>
<evidence type="ECO:0000313" key="2">
    <source>
        <dbReference type="Proteomes" id="UP000217265"/>
    </source>
</evidence>
<dbReference type="AlphaFoldDB" id="A0A290Q4H7"/>
<keyword evidence="2" id="KW-1185">Reference proteome</keyword>
<dbReference type="EMBL" id="CP023344">
    <property type="protein sequence ID" value="ATC63197.1"/>
    <property type="molecule type" value="Genomic_DNA"/>
</dbReference>
<evidence type="ECO:0000313" key="1">
    <source>
        <dbReference type="EMBL" id="ATC63197.1"/>
    </source>
</evidence>
<sequence length="114" mass="11881">MAIATSAHFFNAAFNDSLTSSLLRFVPLIVIFFSTPSTTVTISSVRVTSLPSQARKTSTAAVTAPADPSATMMSTSPPFCPATGITSFRTSPTFAFKLPSNVSTCATHRASLAS</sequence>
<dbReference type="Proteomes" id="UP000217265">
    <property type="component" value="Chromosome"/>
</dbReference>
<reference evidence="1 2" key="1">
    <citation type="submission" date="2017-09" db="EMBL/GenBank/DDBJ databases">
        <title>Complete genome sequence of Verrucomicrobial strain HZ-65, isolated from freshwater.</title>
        <authorList>
            <person name="Choi A."/>
        </authorList>
    </citation>
    <scope>NUCLEOTIDE SEQUENCE [LARGE SCALE GENOMIC DNA]</scope>
    <source>
        <strain evidence="1 2">HZ-65</strain>
    </source>
</reference>
<proteinExistence type="predicted"/>
<name>A0A290Q4H7_9BACT</name>
<dbReference type="KEGG" id="vbh:CMV30_04075"/>
<protein>
    <submittedName>
        <fullName evidence="1">Uncharacterized protein</fullName>
    </submittedName>
</protein>
<gene>
    <name evidence="1" type="ORF">CMV30_04075</name>
</gene>
<organism evidence="1 2">
    <name type="scientific">Nibricoccus aquaticus</name>
    <dbReference type="NCBI Taxonomy" id="2576891"/>
    <lineage>
        <taxon>Bacteria</taxon>
        <taxon>Pseudomonadati</taxon>
        <taxon>Verrucomicrobiota</taxon>
        <taxon>Opitutia</taxon>
        <taxon>Opitutales</taxon>
        <taxon>Opitutaceae</taxon>
        <taxon>Nibricoccus</taxon>
    </lineage>
</organism>